<dbReference type="CDD" id="cd03425">
    <property type="entry name" value="NUDIX_MutT_NudA_like"/>
    <property type="match status" value="1"/>
</dbReference>
<keyword evidence="3" id="KW-0515">Mutator protein</keyword>
<dbReference type="InterPro" id="IPR020476">
    <property type="entry name" value="Nudix_hydrolase"/>
</dbReference>
<dbReference type="GO" id="GO:0035539">
    <property type="term" value="F:8-oxo-7,8-dihydrodeoxyguanosine triphosphate pyrophosphatase activity"/>
    <property type="evidence" value="ECO:0007669"/>
    <property type="project" value="UniProtKB-EC"/>
</dbReference>
<dbReference type="AlphaFoldDB" id="A0A388SA32"/>
<evidence type="ECO:0000256" key="4">
    <source>
        <dbReference type="ARBA" id="ARBA00022705"/>
    </source>
</evidence>
<dbReference type="PANTHER" id="PTHR47707">
    <property type="entry name" value="8-OXO-DGTP DIPHOSPHATASE"/>
    <property type="match status" value="1"/>
</dbReference>
<sequence length="242" mass="26586">MAEQQVERKAVEVAAGILIRKDGTILMGSRPEGKPYAGYWEFPGGKFEPGETAHEALARELREELDLDIGASTPWLVKVIDYPHARVRLHFRKCHDWKGEPRSMEHQQFGFYHRARLPAGELLPMDDLIAGWIELPCVAAWIPQKGGDVEARVARAKEAGAGLIWVEGEKPVSSDSGWTGSFARSEAEVKLAAANHADFSFIRKGVTGLGEEHEIPVYLPAESASEAAAAEESGAQGVWLEF</sequence>
<evidence type="ECO:0000256" key="16">
    <source>
        <dbReference type="ARBA" id="ARBA00042798"/>
    </source>
</evidence>
<dbReference type="GO" id="GO:0008413">
    <property type="term" value="F:8-oxo-7,8-dihydroguanosine triphosphate pyrophosphatase activity"/>
    <property type="evidence" value="ECO:0007669"/>
    <property type="project" value="TreeGrafter"/>
</dbReference>
<dbReference type="InterPro" id="IPR047127">
    <property type="entry name" value="MutT-like"/>
</dbReference>
<accession>A0A388SA32</accession>
<dbReference type="SUPFAM" id="SSF55811">
    <property type="entry name" value="Nudix"/>
    <property type="match status" value="1"/>
</dbReference>
<dbReference type="GO" id="GO:0006281">
    <property type="term" value="P:DNA repair"/>
    <property type="evidence" value="ECO:0007669"/>
    <property type="project" value="UniProtKB-KW"/>
</dbReference>
<evidence type="ECO:0000256" key="11">
    <source>
        <dbReference type="ARBA" id="ARBA00036904"/>
    </source>
</evidence>
<comment type="similarity">
    <text evidence="2 17">Belongs to the Nudix hydrolase family.</text>
</comment>
<dbReference type="InterPro" id="IPR000086">
    <property type="entry name" value="NUDIX_hydrolase_dom"/>
</dbReference>
<dbReference type="GO" id="GO:0046872">
    <property type="term" value="F:metal ion binding"/>
    <property type="evidence" value="ECO:0007669"/>
    <property type="project" value="UniProtKB-KW"/>
</dbReference>
<evidence type="ECO:0000256" key="3">
    <source>
        <dbReference type="ARBA" id="ARBA00022457"/>
    </source>
</evidence>
<feature type="domain" description="Nudix hydrolase" evidence="18">
    <location>
        <begin position="9"/>
        <end position="135"/>
    </location>
</feature>
<evidence type="ECO:0000256" key="17">
    <source>
        <dbReference type="RuleBase" id="RU003476"/>
    </source>
</evidence>
<keyword evidence="4" id="KW-0235">DNA replication</keyword>
<evidence type="ECO:0000256" key="14">
    <source>
        <dbReference type="ARBA" id="ARBA00041592"/>
    </source>
</evidence>
<evidence type="ECO:0000313" key="20">
    <source>
        <dbReference type="Proteomes" id="UP000266091"/>
    </source>
</evidence>
<evidence type="ECO:0000256" key="12">
    <source>
        <dbReference type="ARBA" id="ARBA00038905"/>
    </source>
</evidence>
<dbReference type="Pfam" id="PF00293">
    <property type="entry name" value="NUDIX"/>
    <property type="match status" value="1"/>
</dbReference>
<name>A0A388SA32_9BURK</name>
<evidence type="ECO:0000256" key="9">
    <source>
        <dbReference type="ARBA" id="ARBA00023204"/>
    </source>
</evidence>
<comment type="cofactor">
    <cofactor evidence="1">
        <name>Mg(2+)</name>
        <dbReference type="ChEBI" id="CHEBI:18420"/>
    </cofactor>
</comment>
<evidence type="ECO:0000256" key="6">
    <source>
        <dbReference type="ARBA" id="ARBA00022763"/>
    </source>
</evidence>
<evidence type="ECO:0000256" key="1">
    <source>
        <dbReference type="ARBA" id="ARBA00001946"/>
    </source>
</evidence>
<dbReference type="Proteomes" id="UP000266091">
    <property type="component" value="Unassembled WGS sequence"/>
</dbReference>
<dbReference type="InterPro" id="IPR015797">
    <property type="entry name" value="NUDIX_hydrolase-like_dom_sf"/>
</dbReference>
<comment type="catalytic activity">
    <reaction evidence="11">
        <text>8-oxo-GTP + H2O = 8-oxo-GMP + diphosphate + H(+)</text>
        <dbReference type="Rhea" id="RHEA:67616"/>
        <dbReference type="ChEBI" id="CHEBI:15377"/>
        <dbReference type="ChEBI" id="CHEBI:15378"/>
        <dbReference type="ChEBI" id="CHEBI:33019"/>
        <dbReference type="ChEBI" id="CHEBI:143553"/>
        <dbReference type="ChEBI" id="CHEBI:145694"/>
    </reaction>
</comment>
<dbReference type="EMBL" id="BGZJ01000001">
    <property type="protein sequence ID" value="GBO93065.1"/>
    <property type="molecule type" value="Genomic_DNA"/>
</dbReference>
<keyword evidence="5" id="KW-0479">Metal-binding</keyword>
<dbReference type="EC" id="3.6.1.55" evidence="12"/>
<evidence type="ECO:0000256" key="5">
    <source>
        <dbReference type="ARBA" id="ARBA00022723"/>
    </source>
</evidence>
<comment type="catalytic activity">
    <reaction evidence="10">
        <text>8-oxo-dGTP + H2O = 8-oxo-dGMP + diphosphate + H(+)</text>
        <dbReference type="Rhea" id="RHEA:31575"/>
        <dbReference type="ChEBI" id="CHEBI:15377"/>
        <dbReference type="ChEBI" id="CHEBI:15378"/>
        <dbReference type="ChEBI" id="CHEBI:33019"/>
        <dbReference type="ChEBI" id="CHEBI:63224"/>
        <dbReference type="ChEBI" id="CHEBI:77896"/>
        <dbReference type="EC" id="3.6.1.55"/>
    </reaction>
</comment>
<protein>
    <recommendedName>
        <fullName evidence="13">8-oxo-dGTP diphosphatase</fullName>
        <ecNumber evidence="12">3.6.1.55</ecNumber>
    </recommendedName>
    <alternativeName>
        <fullName evidence="16">7,8-dihydro-8-oxoguanine-triphosphatase</fullName>
    </alternativeName>
    <alternativeName>
        <fullName evidence="15">Mutator protein MutT</fullName>
    </alternativeName>
    <alternativeName>
        <fullName evidence="14">dGTP pyrophosphohydrolase</fullName>
    </alternativeName>
</protein>
<dbReference type="OrthoDB" id="9810648at2"/>
<dbReference type="GO" id="GO:0044716">
    <property type="term" value="F:8-oxo-GDP phosphatase activity"/>
    <property type="evidence" value="ECO:0007669"/>
    <property type="project" value="TreeGrafter"/>
</dbReference>
<gene>
    <name evidence="19" type="ORF">MESMUL_04190</name>
</gene>
<keyword evidence="7 17" id="KW-0378">Hydrolase</keyword>
<dbReference type="RefSeq" id="WP_116269530.1">
    <property type="nucleotide sequence ID" value="NZ_BGZJ01000001.1"/>
</dbReference>
<comment type="caution">
    <text evidence="19">The sequence shown here is derived from an EMBL/GenBank/DDBJ whole genome shotgun (WGS) entry which is preliminary data.</text>
</comment>
<dbReference type="PROSITE" id="PS51462">
    <property type="entry name" value="NUDIX"/>
    <property type="match status" value="1"/>
</dbReference>
<evidence type="ECO:0000256" key="10">
    <source>
        <dbReference type="ARBA" id="ARBA00035861"/>
    </source>
</evidence>
<dbReference type="PROSITE" id="PS00893">
    <property type="entry name" value="NUDIX_BOX"/>
    <property type="match status" value="1"/>
</dbReference>
<proteinExistence type="inferred from homology"/>
<keyword evidence="9" id="KW-0234">DNA repair</keyword>
<dbReference type="GO" id="GO:0044715">
    <property type="term" value="F:8-oxo-dGDP phosphatase activity"/>
    <property type="evidence" value="ECO:0007669"/>
    <property type="project" value="TreeGrafter"/>
</dbReference>
<evidence type="ECO:0000256" key="2">
    <source>
        <dbReference type="ARBA" id="ARBA00005582"/>
    </source>
</evidence>
<dbReference type="GO" id="GO:0006260">
    <property type="term" value="P:DNA replication"/>
    <property type="evidence" value="ECO:0007669"/>
    <property type="project" value="UniProtKB-KW"/>
</dbReference>
<dbReference type="Gene3D" id="3.90.79.10">
    <property type="entry name" value="Nucleoside Triphosphate Pyrophosphohydrolase"/>
    <property type="match status" value="1"/>
</dbReference>
<reference evidence="19 20" key="1">
    <citation type="journal article" date="2018" name="Int. J. Syst. Evol. Microbiol.">
        <title>Mesosutterella multiformis gen. nov., sp. nov., a member of the family Sutterellaceae and Sutterella megalosphaeroides sp. nov., isolated from human faeces.</title>
        <authorList>
            <person name="Sakamoto M."/>
            <person name="Ikeyama N."/>
            <person name="Kunihiro T."/>
            <person name="Iino T."/>
            <person name="Yuki M."/>
            <person name="Ohkuma M."/>
        </authorList>
    </citation>
    <scope>NUCLEOTIDE SEQUENCE [LARGE SCALE GENOMIC DNA]</scope>
    <source>
        <strain evidence="19 20">4NBBH2</strain>
    </source>
</reference>
<evidence type="ECO:0000256" key="7">
    <source>
        <dbReference type="ARBA" id="ARBA00022801"/>
    </source>
</evidence>
<organism evidence="19 20">
    <name type="scientific">Mesosutterella multiformis</name>
    <dbReference type="NCBI Taxonomy" id="2259133"/>
    <lineage>
        <taxon>Bacteria</taxon>
        <taxon>Pseudomonadati</taxon>
        <taxon>Pseudomonadota</taxon>
        <taxon>Betaproteobacteria</taxon>
        <taxon>Burkholderiales</taxon>
        <taxon>Sutterellaceae</taxon>
        <taxon>Mesosutterella</taxon>
    </lineage>
</organism>
<dbReference type="InterPro" id="IPR020084">
    <property type="entry name" value="NUDIX_hydrolase_CS"/>
</dbReference>
<evidence type="ECO:0000259" key="18">
    <source>
        <dbReference type="PROSITE" id="PS51462"/>
    </source>
</evidence>
<dbReference type="PANTHER" id="PTHR47707:SF1">
    <property type="entry name" value="NUDIX HYDROLASE FAMILY PROTEIN"/>
    <property type="match status" value="1"/>
</dbReference>
<evidence type="ECO:0000256" key="15">
    <source>
        <dbReference type="ARBA" id="ARBA00041979"/>
    </source>
</evidence>
<dbReference type="PRINTS" id="PR00502">
    <property type="entry name" value="NUDIXFAMILY"/>
</dbReference>
<keyword evidence="8" id="KW-0460">Magnesium</keyword>
<evidence type="ECO:0000313" key="19">
    <source>
        <dbReference type="EMBL" id="GBO93065.1"/>
    </source>
</evidence>
<keyword evidence="20" id="KW-1185">Reference proteome</keyword>
<keyword evidence="6" id="KW-0227">DNA damage</keyword>
<evidence type="ECO:0000256" key="13">
    <source>
        <dbReference type="ARBA" id="ARBA00040794"/>
    </source>
</evidence>
<evidence type="ECO:0000256" key="8">
    <source>
        <dbReference type="ARBA" id="ARBA00022842"/>
    </source>
</evidence>